<keyword evidence="2" id="KW-1185">Reference proteome</keyword>
<sequence length="99" mass="11421">MACCCNNRNRCNCGCNCCRKKMDECRIQPVSGCRPNSDCCWYPVDVTSDNGRQMRLCCDQSGCCGMFPEDCRNTFWPDFAHPRWLCCKDLYCARRKCGC</sequence>
<dbReference type="Proteomes" id="UP000602181">
    <property type="component" value="Unassembled WGS sequence"/>
</dbReference>
<dbReference type="RefSeq" id="WP_146021702.1">
    <property type="nucleotide sequence ID" value="NZ_CAKVWL010000023.1"/>
</dbReference>
<evidence type="ECO:0000313" key="2">
    <source>
        <dbReference type="Proteomes" id="UP000602181"/>
    </source>
</evidence>
<evidence type="ECO:0000313" key="1">
    <source>
        <dbReference type="EMBL" id="MBC3937426.1"/>
    </source>
</evidence>
<organism evidence="1 2">
    <name type="scientific">Anaerotruncus massiliensis</name>
    <name type="common">ex Togo et al. 2019</name>
    <dbReference type="NCBI Taxonomy" id="1673720"/>
    <lineage>
        <taxon>Bacteria</taxon>
        <taxon>Bacillati</taxon>
        <taxon>Bacillota</taxon>
        <taxon>Clostridia</taxon>
        <taxon>Eubacteriales</taxon>
        <taxon>Oscillospiraceae</taxon>
        <taxon>Anaerotruncus</taxon>
    </lineage>
</organism>
<comment type="caution">
    <text evidence="1">The sequence shown here is derived from an EMBL/GenBank/DDBJ whole genome shotgun (WGS) entry which is preliminary data.</text>
</comment>
<accession>A0ABR7AAI8</accession>
<gene>
    <name evidence="1" type="ORF">H8R05_00760</name>
</gene>
<name>A0ABR7AAI8_9FIRM</name>
<proteinExistence type="predicted"/>
<protein>
    <submittedName>
        <fullName evidence="1">Uncharacterized protein</fullName>
    </submittedName>
</protein>
<reference evidence="1 2" key="1">
    <citation type="submission" date="2020-08" db="EMBL/GenBank/DDBJ databases">
        <authorList>
            <person name="Liu C."/>
            <person name="Sun Q."/>
        </authorList>
    </citation>
    <scope>NUCLEOTIDE SEQUENCE [LARGE SCALE GENOMIC DNA]</scope>
    <source>
        <strain evidence="1 2">22A2-44</strain>
    </source>
</reference>
<dbReference type="EMBL" id="JACOIH010000001">
    <property type="protein sequence ID" value="MBC3937426.1"/>
    <property type="molecule type" value="Genomic_DNA"/>
</dbReference>